<dbReference type="InterPro" id="IPR000073">
    <property type="entry name" value="AB_hydrolase_1"/>
</dbReference>
<comment type="caution">
    <text evidence="4">The sequence shown here is derived from an EMBL/GenBank/DDBJ whole genome shotgun (WGS) entry which is preliminary data.</text>
</comment>
<dbReference type="InterPro" id="IPR029058">
    <property type="entry name" value="AB_hydrolase_fold"/>
</dbReference>
<dbReference type="SUPFAM" id="SSF53474">
    <property type="entry name" value="alpha/beta-Hydrolases"/>
    <property type="match status" value="1"/>
</dbReference>
<evidence type="ECO:0000313" key="6">
    <source>
        <dbReference type="Proteomes" id="UP001287286"/>
    </source>
</evidence>
<name>A0A179HBI2_PURLI</name>
<gene>
    <name evidence="3" type="ORF">Purlil1_6337</name>
    <name evidence="4" type="ORF">VFPBJ_01715</name>
</gene>
<dbReference type="PANTHER" id="PTHR43798:SF31">
    <property type="entry name" value="AB HYDROLASE SUPERFAMILY PROTEIN YCLE"/>
    <property type="match status" value="1"/>
</dbReference>
<reference evidence="4 5" key="1">
    <citation type="submission" date="2016-01" db="EMBL/GenBank/DDBJ databases">
        <title>Biosynthesis of antibiotic leucinostatins and their inhibition on Phytophthora in bio-control Purpureocillium lilacinum.</title>
        <authorList>
            <person name="Wang G."/>
            <person name="Liu Z."/>
            <person name="Lin R."/>
            <person name="Li E."/>
            <person name="Mao Z."/>
            <person name="Ling J."/>
            <person name="Yin W."/>
            <person name="Xie B."/>
        </authorList>
    </citation>
    <scope>NUCLEOTIDE SEQUENCE [LARGE SCALE GENOMIC DNA]</scope>
    <source>
        <strain evidence="4">PLBJ-1</strain>
    </source>
</reference>
<dbReference type="Proteomes" id="UP000078240">
    <property type="component" value="Unassembled WGS sequence"/>
</dbReference>
<keyword evidence="6" id="KW-1185">Reference proteome</keyword>
<accession>A0A179HBI2</accession>
<dbReference type="Pfam" id="PF00561">
    <property type="entry name" value="Abhydrolase_1"/>
    <property type="match status" value="1"/>
</dbReference>
<sequence length="282" mass="30347">MTFQTTFRVVEVEPDVKLRAEISFPAEATPEDALTDTTLVLLHFWGGSSSTWAQVRSLLAPKYPVVALDFRGWGQSTGPDDESAYSIAHLADDVELVIRALGLRSFVLMGHSMGAKVAQLVAGRKHADGLLGLVLVSPAPPSPLELPPEMREQQVHAYDTPESAEFVTRNVLTASPLQQGTVDRVVTDMLKGNNHAKAAWPAYGMGSDIVAEAKRIDVPTLVIGAEGDVVEPVARIEREVRGVISHSELVIAPDSGHLVPVEAPEELGKATSKFLKGLLGHR</sequence>
<protein>
    <submittedName>
        <fullName evidence="4">Alpha/beta-Hydrolase</fullName>
    </submittedName>
</protein>
<dbReference type="Gene3D" id="3.40.50.1820">
    <property type="entry name" value="alpha/beta hydrolase"/>
    <property type="match status" value="1"/>
</dbReference>
<feature type="domain" description="AB hydrolase-1" evidence="2">
    <location>
        <begin position="38"/>
        <end position="263"/>
    </location>
</feature>
<dbReference type="EMBL" id="JAWRVI010000020">
    <property type="protein sequence ID" value="KAK4089348.1"/>
    <property type="molecule type" value="Genomic_DNA"/>
</dbReference>
<dbReference type="GO" id="GO:0016787">
    <property type="term" value="F:hydrolase activity"/>
    <property type="evidence" value="ECO:0007669"/>
    <property type="project" value="UniProtKB-KW"/>
</dbReference>
<keyword evidence="1 4" id="KW-0378">Hydrolase</keyword>
<dbReference type="Proteomes" id="UP001287286">
    <property type="component" value="Unassembled WGS sequence"/>
</dbReference>
<evidence type="ECO:0000313" key="3">
    <source>
        <dbReference type="EMBL" id="KAK4089348.1"/>
    </source>
</evidence>
<evidence type="ECO:0000313" key="5">
    <source>
        <dbReference type="Proteomes" id="UP000078240"/>
    </source>
</evidence>
<proteinExistence type="predicted"/>
<dbReference type="PANTHER" id="PTHR43798">
    <property type="entry name" value="MONOACYLGLYCEROL LIPASE"/>
    <property type="match status" value="1"/>
</dbReference>
<reference evidence="3" key="2">
    <citation type="submission" date="2023-11" db="EMBL/GenBank/DDBJ databases">
        <authorList>
            <person name="Beijen E."/>
            <person name="Ohm R.A."/>
        </authorList>
    </citation>
    <scope>NUCLEOTIDE SEQUENCE</scope>
    <source>
        <strain evidence="3">CBS 150709</strain>
    </source>
</reference>
<evidence type="ECO:0000256" key="1">
    <source>
        <dbReference type="ARBA" id="ARBA00022801"/>
    </source>
</evidence>
<reference evidence="3 6" key="3">
    <citation type="journal article" date="2024" name="Microbiol. Resour. Announc.">
        <title>Genome annotations for the ascomycete fungi Trichoderma harzianum, Trichoderma aggressivum, and Purpureocillium lilacinum.</title>
        <authorList>
            <person name="Beijen E.P.W."/>
            <person name="Ohm R.A."/>
        </authorList>
    </citation>
    <scope>NUCLEOTIDE SEQUENCE [LARGE SCALE GENOMIC DNA]</scope>
    <source>
        <strain evidence="3 6">CBS 150709</strain>
    </source>
</reference>
<dbReference type="GO" id="GO:0016020">
    <property type="term" value="C:membrane"/>
    <property type="evidence" value="ECO:0007669"/>
    <property type="project" value="TreeGrafter"/>
</dbReference>
<organism evidence="4 5">
    <name type="scientific">Purpureocillium lilacinum</name>
    <name type="common">Paecilomyces lilacinus</name>
    <dbReference type="NCBI Taxonomy" id="33203"/>
    <lineage>
        <taxon>Eukaryota</taxon>
        <taxon>Fungi</taxon>
        <taxon>Dikarya</taxon>
        <taxon>Ascomycota</taxon>
        <taxon>Pezizomycotina</taxon>
        <taxon>Sordariomycetes</taxon>
        <taxon>Hypocreomycetidae</taxon>
        <taxon>Hypocreales</taxon>
        <taxon>Ophiocordycipitaceae</taxon>
        <taxon>Purpureocillium</taxon>
    </lineage>
</organism>
<dbReference type="PRINTS" id="PR00111">
    <property type="entry name" value="ABHYDROLASE"/>
</dbReference>
<evidence type="ECO:0000259" key="2">
    <source>
        <dbReference type="Pfam" id="PF00561"/>
    </source>
</evidence>
<dbReference type="EMBL" id="LSBH01000001">
    <property type="protein sequence ID" value="OAQ87675.1"/>
    <property type="molecule type" value="Genomic_DNA"/>
</dbReference>
<evidence type="ECO:0000313" key="4">
    <source>
        <dbReference type="EMBL" id="OAQ87675.1"/>
    </source>
</evidence>
<dbReference type="AlphaFoldDB" id="A0A179HBI2"/>
<dbReference type="InterPro" id="IPR050266">
    <property type="entry name" value="AB_hydrolase_sf"/>
</dbReference>